<evidence type="ECO:0000313" key="2">
    <source>
        <dbReference type="Proteomes" id="UP001148838"/>
    </source>
</evidence>
<protein>
    <submittedName>
        <fullName evidence="1">Uncharacterized protein</fullName>
    </submittedName>
</protein>
<sequence length="232" mass="26717">MMANFEDGASAHTLKRPAIPNAFNASWEEEFFLVESSGLAKCLIWHKTLQLIKKFNIQRHYSLQHATEYDKYVGNERHKLIQLKENVSQVDNNALSESAMRISYKICHEIANELKTFNKGEFIKRCLMILADELCPQQVGEVEAIRLLVEPCGKNKNNNVLHAIFLWLENESPEHGEEMELIFPVRGHSFLPADRIFGQTEMILRKMPVIVTRDEYNGVYKEIGIVNKLGDN</sequence>
<gene>
    <name evidence="1" type="ORF">ANN_11062</name>
</gene>
<keyword evidence="2" id="KW-1185">Reference proteome</keyword>
<dbReference type="EMBL" id="JAJSOF020000015">
    <property type="protein sequence ID" value="KAJ4441211.1"/>
    <property type="molecule type" value="Genomic_DNA"/>
</dbReference>
<reference evidence="1 2" key="1">
    <citation type="journal article" date="2022" name="Allergy">
        <title>Genome assembly and annotation of Periplaneta americana reveal a comprehensive cockroach allergen profile.</title>
        <authorList>
            <person name="Wang L."/>
            <person name="Xiong Q."/>
            <person name="Saelim N."/>
            <person name="Wang L."/>
            <person name="Nong W."/>
            <person name="Wan A.T."/>
            <person name="Shi M."/>
            <person name="Liu X."/>
            <person name="Cao Q."/>
            <person name="Hui J.H.L."/>
            <person name="Sookrung N."/>
            <person name="Leung T.F."/>
            <person name="Tungtrongchitr A."/>
            <person name="Tsui S.K.W."/>
        </authorList>
    </citation>
    <scope>NUCLEOTIDE SEQUENCE [LARGE SCALE GENOMIC DNA]</scope>
    <source>
        <strain evidence="1">PWHHKU_190912</strain>
    </source>
</reference>
<dbReference type="PANTHER" id="PTHR45913">
    <property type="entry name" value="EPM2A-INTERACTING PROTEIN 1"/>
    <property type="match status" value="1"/>
</dbReference>
<name>A0ABQ8T5D7_PERAM</name>
<proteinExistence type="predicted"/>
<dbReference type="Proteomes" id="UP001148838">
    <property type="component" value="Unassembled WGS sequence"/>
</dbReference>
<accession>A0ABQ8T5D7</accession>
<evidence type="ECO:0000313" key="1">
    <source>
        <dbReference type="EMBL" id="KAJ4441211.1"/>
    </source>
</evidence>
<organism evidence="1 2">
    <name type="scientific">Periplaneta americana</name>
    <name type="common">American cockroach</name>
    <name type="synonym">Blatta americana</name>
    <dbReference type="NCBI Taxonomy" id="6978"/>
    <lineage>
        <taxon>Eukaryota</taxon>
        <taxon>Metazoa</taxon>
        <taxon>Ecdysozoa</taxon>
        <taxon>Arthropoda</taxon>
        <taxon>Hexapoda</taxon>
        <taxon>Insecta</taxon>
        <taxon>Pterygota</taxon>
        <taxon>Neoptera</taxon>
        <taxon>Polyneoptera</taxon>
        <taxon>Dictyoptera</taxon>
        <taxon>Blattodea</taxon>
        <taxon>Blattoidea</taxon>
        <taxon>Blattidae</taxon>
        <taxon>Blattinae</taxon>
        <taxon>Periplaneta</taxon>
    </lineage>
</organism>
<comment type="caution">
    <text evidence="1">The sequence shown here is derived from an EMBL/GenBank/DDBJ whole genome shotgun (WGS) entry which is preliminary data.</text>
</comment>
<dbReference type="PANTHER" id="PTHR45913:SF5">
    <property type="entry name" value="GENERAL TRANSCRIPTION FACTOR II-I REPEAT DOMAIN-CONTAINING PROTEIN 2A-LIKE PROTEIN"/>
    <property type="match status" value="1"/>
</dbReference>